<reference evidence="2 3" key="1">
    <citation type="submission" date="2019-05" db="EMBL/GenBank/DDBJ databases">
        <title>Mycolicibacterium sphagni ENV482 genome assembly.</title>
        <authorList>
            <person name="Chen W."/>
            <person name="Faulkner N.W."/>
            <person name="Hyman M.R."/>
        </authorList>
    </citation>
    <scope>NUCLEOTIDE SEQUENCE [LARGE SCALE GENOMIC DNA]</scope>
    <source>
        <strain evidence="2 3">ENV482</strain>
    </source>
</reference>
<keyword evidence="3" id="KW-1185">Reference proteome</keyword>
<evidence type="ECO:0008006" key="4">
    <source>
        <dbReference type="Google" id="ProtNLM"/>
    </source>
</evidence>
<accession>A0ABX2JZM9</accession>
<evidence type="ECO:0000256" key="1">
    <source>
        <dbReference type="SAM" id="MobiDB-lite"/>
    </source>
</evidence>
<feature type="region of interest" description="Disordered" evidence="1">
    <location>
        <begin position="206"/>
        <end position="270"/>
    </location>
</feature>
<evidence type="ECO:0000313" key="3">
    <source>
        <dbReference type="Proteomes" id="UP000708347"/>
    </source>
</evidence>
<feature type="compositionally biased region" description="Low complexity" evidence="1">
    <location>
        <begin position="258"/>
        <end position="270"/>
    </location>
</feature>
<dbReference type="EMBL" id="VBSB01000035">
    <property type="protein sequence ID" value="NTY63203.1"/>
    <property type="molecule type" value="Genomic_DNA"/>
</dbReference>
<name>A0ABX2JZM9_9MYCO</name>
<sequence length="270" mass="26606">MASPDWPKSPLGSAAAASGGSLPFGLPQVLAIMTALAAFNPDSAATMQFINTELLKQLAEGKSLGEAMVNVSLLLAPPVGDGPGSPLAPFLNMVGPMFAFAPKVIAGGMTVLAAIPEAVIPVVGAVVVAVFNAAAAAGSDGFEAAVETGLYNVMNAVAKGIATMVNVVQGVLRDIAGVVTGGTASRIAAPATAEVVRARVGVQASDNTATTETRTTRATGIAAPRPGRSSSATPSAKKHSGSDRSASSGRASSKRSAHASSGKTAAKSAS</sequence>
<dbReference type="Proteomes" id="UP000708347">
    <property type="component" value="Unassembled WGS sequence"/>
</dbReference>
<feature type="compositionally biased region" description="Low complexity" evidence="1">
    <location>
        <begin position="208"/>
        <end position="219"/>
    </location>
</feature>
<proteinExistence type="predicted"/>
<protein>
    <recommendedName>
        <fullName evidence="4">PE domain-containing protein</fullName>
    </recommendedName>
</protein>
<organism evidence="2 3">
    <name type="scientific">Mycolicibacterium sphagni</name>
    <dbReference type="NCBI Taxonomy" id="1786"/>
    <lineage>
        <taxon>Bacteria</taxon>
        <taxon>Bacillati</taxon>
        <taxon>Actinomycetota</taxon>
        <taxon>Actinomycetes</taxon>
        <taxon>Mycobacteriales</taxon>
        <taxon>Mycobacteriaceae</taxon>
        <taxon>Mycolicibacterium</taxon>
    </lineage>
</organism>
<evidence type="ECO:0000313" key="2">
    <source>
        <dbReference type="EMBL" id="NTY63203.1"/>
    </source>
</evidence>
<gene>
    <name evidence="2" type="ORF">FEG63_27155</name>
</gene>
<comment type="caution">
    <text evidence="2">The sequence shown here is derived from an EMBL/GenBank/DDBJ whole genome shotgun (WGS) entry which is preliminary data.</text>
</comment>
<dbReference type="RefSeq" id="WP_174400847.1">
    <property type="nucleotide sequence ID" value="NZ_VBSB01000035.1"/>
</dbReference>